<protein>
    <submittedName>
        <fullName evidence="2">Uncharacterized protein</fullName>
    </submittedName>
</protein>
<reference evidence="3" key="2">
    <citation type="submission" date="2012-08" db="EMBL/GenBank/DDBJ databases">
        <title>Whole-genome sequence of Nocardiopsis alba strain ATCC BAA-2165 associated with honeybees.</title>
        <authorList>
            <person name="Qiao J."/>
            <person name="Chen L."/>
            <person name="Li Y."/>
            <person name="Wang J."/>
            <person name="Zhang W."/>
            <person name="Chen S."/>
        </authorList>
    </citation>
    <scope>NUCLEOTIDE SEQUENCE [LARGE SCALE GENOMIC DNA]</scope>
    <source>
        <strain evidence="3">ATCC BAA-2165 / BE74</strain>
    </source>
</reference>
<proteinExistence type="predicted"/>
<sequence>MTVSSPTASEEDPFRPERDHKRPMATKGHVKTGVPPGEGPLSSLRSMDGGHFCDL</sequence>
<dbReference type="AlphaFoldDB" id="J7L7C6"/>
<evidence type="ECO:0000256" key="1">
    <source>
        <dbReference type="SAM" id="MobiDB-lite"/>
    </source>
</evidence>
<dbReference type="STRING" id="1205910.B005_1242"/>
<dbReference type="HOGENOM" id="CLU_3027726_0_0_11"/>
<name>J7L7C6_NOCAA</name>
<organism evidence="2 3">
    <name type="scientific">Nocardiopsis alba (strain ATCC BAA-2165 / BE74)</name>
    <dbReference type="NCBI Taxonomy" id="1205910"/>
    <lineage>
        <taxon>Bacteria</taxon>
        <taxon>Bacillati</taxon>
        <taxon>Actinomycetota</taxon>
        <taxon>Actinomycetes</taxon>
        <taxon>Streptosporangiales</taxon>
        <taxon>Nocardiopsidaceae</taxon>
        <taxon>Nocardiopsis</taxon>
    </lineage>
</organism>
<accession>J7L7C6</accession>
<dbReference type="EMBL" id="CP003788">
    <property type="protein sequence ID" value="AFR06699.1"/>
    <property type="molecule type" value="Genomic_DNA"/>
</dbReference>
<evidence type="ECO:0000313" key="2">
    <source>
        <dbReference type="EMBL" id="AFR06699.1"/>
    </source>
</evidence>
<reference evidence="2 3" key="1">
    <citation type="journal article" date="2012" name="J. Bacteriol.">
        <title>Whole-Genome Sequence of Nocardiopsis alba Strain ATCC BAA-2165, Associated with Honeybees.</title>
        <authorList>
            <person name="Qiao J."/>
            <person name="Chen L."/>
            <person name="Li Y."/>
            <person name="Wang J."/>
            <person name="Zhang W."/>
            <person name="Chen S."/>
        </authorList>
    </citation>
    <scope>NUCLEOTIDE SEQUENCE [LARGE SCALE GENOMIC DNA]</scope>
    <source>
        <strain evidence="3">ATCC BAA-2165 / BE74</strain>
    </source>
</reference>
<dbReference type="Proteomes" id="UP000003779">
    <property type="component" value="Chromosome"/>
</dbReference>
<feature type="region of interest" description="Disordered" evidence="1">
    <location>
        <begin position="1"/>
        <end position="55"/>
    </location>
</feature>
<feature type="compositionally biased region" description="Basic and acidic residues" evidence="1">
    <location>
        <begin position="12"/>
        <end position="22"/>
    </location>
</feature>
<gene>
    <name evidence="2" type="ordered locus">B005_1242</name>
</gene>
<dbReference type="KEGG" id="nal:B005_1242"/>
<evidence type="ECO:0000313" key="3">
    <source>
        <dbReference type="Proteomes" id="UP000003779"/>
    </source>
</evidence>